<dbReference type="AlphaFoldDB" id="E4ZX56"/>
<dbReference type="EMBL" id="FP929127">
    <property type="protein sequence ID" value="CBX95266.1"/>
    <property type="molecule type" value="Genomic_DNA"/>
</dbReference>
<dbReference type="Proteomes" id="UP000002668">
    <property type="component" value="Genome"/>
</dbReference>
<gene>
    <name evidence="2" type="ORF">LEMA_uP024180.1</name>
</gene>
<dbReference type="InParanoid" id="E4ZX56"/>
<protein>
    <submittedName>
        <fullName evidence="2">Predicted protein</fullName>
    </submittedName>
</protein>
<evidence type="ECO:0000313" key="3">
    <source>
        <dbReference type="Proteomes" id="UP000002668"/>
    </source>
</evidence>
<accession>E4ZX56</accession>
<reference evidence="3" key="1">
    <citation type="journal article" date="2011" name="Nat. Commun.">
        <title>Effector diversification within compartments of the Leptosphaeria maculans genome affected by Repeat-Induced Point mutations.</title>
        <authorList>
            <person name="Rouxel T."/>
            <person name="Grandaubert J."/>
            <person name="Hane J.K."/>
            <person name="Hoede C."/>
            <person name="van de Wouw A.P."/>
            <person name="Couloux A."/>
            <person name="Dominguez V."/>
            <person name="Anthouard V."/>
            <person name="Bally P."/>
            <person name="Bourras S."/>
            <person name="Cozijnsen A.J."/>
            <person name="Ciuffetti L.M."/>
            <person name="Degrave A."/>
            <person name="Dilmaghani A."/>
            <person name="Duret L."/>
            <person name="Fudal I."/>
            <person name="Goodwin S.B."/>
            <person name="Gout L."/>
            <person name="Glaser N."/>
            <person name="Linglin J."/>
            <person name="Kema G.H.J."/>
            <person name="Lapalu N."/>
            <person name="Lawrence C.B."/>
            <person name="May K."/>
            <person name="Meyer M."/>
            <person name="Ollivier B."/>
            <person name="Poulain J."/>
            <person name="Schoch C.L."/>
            <person name="Simon A."/>
            <person name="Spatafora J.W."/>
            <person name="Stachowiak A."/>
            <person name="Turgeon B.G."/>
            <person name="Tyler B.M."/>
            <person name="Vincent D."/>
            <person name="Weissenbach J."/>
            <person name="Amselem J."/>
            <person name="Quesneville H."/>
            <person name="Oliver R.P."/>
            <person name="Wincker P."/>
            <person name="Balesdent M.-H."/>
            <person name="Howlett B.J."/>
        </authorList>
    </citation>
    <scope>NUCLEOTIDE SEQUENCE [LARGE SCALE GENOMIC DNA]</scope>
    <source>
        <strain evidence="3">JN3 / isolate v23.1.3 / race Av1-4-5-6-7-8</strain>
    </source>
</reference>
<keyword evidence="3" id="KW-1185">Reference proteome</keyword>
<evidence type="ECO:0000256" key="1">
    <source>
        <dbReference type="SAM" id="MobiDB-lite"/>
    </source>
</evidence>
<feature type="region of interest" description="Disordered" evidence="1">
    <location>
        <begin position="1"/>
        <end position="50"/>
    </location>
</feature>
<organism evidence="3">
    <name type="scientific">Leptosphaeria maculans (strain JN3 / isolate v23.1.3 / race Av1-4-5-6-7-8)</name>
    <name type="common">Blackleg fungus</name>
    <name type="synonym">Phoma lingam</name>
    <dbReference type="NCBI Taxonomy" id="985895"/>
    <lineage>
        <taxon>Eukaryota</taxon>
        <taxon>Fungi</taxon>
        <taxon>Dikarya</taxon>
        <taxon>Ascomycota</taxon>
        <taxon>Pezizomycotina</taxon>
        <taxon>Dothideomycetes</taxon>
        <taxon>Pleosporomycetidae</taxon>
        <taxon>Pleosporales</taxon>
        <taxon>Pleosporineae</taxon>
        <taxon>Leptosphaeriaceae</taxon>
        <taxon>Plenodomus</taxon>
        <taxon>Plenodomus lingam/Leptosphaeria maculans species complex</taxon>
    </lineage>
</organism>
<proteinExistence type="predicted"/>
<sequence>MPCTTSAQATLCKGNTRKHVQNQQLPPSVPAPSSAAHVDRSGNSRLTRRSSSLAPELPVGLWRFALIGLDAFQALALMRHF</sequence>
<evidence type="ECO:0000313" key="2">
    <source>
        <dbReference type="EMBL" id="CBX95266.1"/>
    </source>
</evidence>
<name>E4ZX56_LEPMJ</name>
<dbReference type="VEuPathDB" id="FungiDB:LEMA_uP024180.1"/>
<dbReference type="HOGENOM" id="CLU_2574303_0_0_1"/>